<feature type="domain" description="Alpha fucosidase A-like C-terminal" evidence="1">
    <location>
        <begin position="35"/>
        <end position="99"/>
    </location>
</feature>
<dbReference type="STRING" id="1884261.A0A5C3QQ27"/>
<evidence type="ECO:0000313" key="3">
    <source>
        <dbReference type="Proteomes" id="UP000305067"/>
    </source>
</evidence>
<dbReference type="InterPro" id="IPR049053">
    <property type="entry name" value="AFCA-like_C"/>
</dbReference>
<reference evidence="2 3" key="1">
    <citation type="journal article" date="2019" name="Nat. Ecol. Evol.">
        <title>Megaphylogeny resolves global patterns of mushroom evolution.</title>
        <authorList>
            <person name="Varga T."/>
            <person name="Krizsan K."/>
            <person name="Foldi C."/>
            <person name="Dima B."/>
            <person name="Sanchez-Garcia M."/>
            <person name="Sanchez-Ramirez S."/>
            <person name="Szollosi G.J."/>
            <person name="Szarkandi J.G."/>
            <person name="Papp V."/>
            <person name="Albert L."/>
            <person name="Andreopoulos W."/>
            <person name="Angelini C."/>
            <person name="Antonin V."/>
            <person name="Barry K.W."/>
            <person name="Bougher N.L."/>
            <person name="Buchanan P."/>
            <person name="Buyck B."/>
            <person name="Bense V."/>
            <person name="Catcheside P."/>
            <person name="Chovatia M."/>
            <person name="Cooper J."/>
            <person name="Damon W."/>
            <person name="Desjardin D."/>
            <person name="Finy P."/>
            <person name="Geml J."/>
            <person name="Haridas S."/>
            <person name="Hughes K."/>
            <person name="Justo A."/>
            <person name="Karasinski D."/>
            <person name="Kautmanova I."/>
            <person name="Kiss B."/>
            <person name="Kocsube S."/>
            <person name="Kotiranta H."/>
            <person name="LaButti K.M."/>
            <person name="Lechner B.E."/>
            <person name="Liimatainen K."/>
            <person name="Lipzen A."/>
            <person name="Lukacs Z."/>
            <person name="Mihaltcheva S."/>
            <person name="Morgado L.N."/>
            <person name="Niskanen T."/>
            <person name="Noordeloos M.E."/>
            <person name="Ohm R.A."/>
            <person name="Ortiz-Santana B."/>
            <person name="Ovrebo C."/>
            <person name="Racz N."/>
            <person name="Riley R."/>
            <person name="Savchenko A."/>
            <person name="Shiryaev A."/>
            <person name="Soop K."/>
            <person name="Spirin V."/>
            <person name="Szebenyi C."/>
            <person name="Tomsovsky M."/>
            <person name="Tulloss R.E."/>
            <person name="Uehling J."/>
            <person name="Grigoriev I.V."/>
            <person name="Vagvolgyi C."/>
            <person name="Papp T."/>
            <person name="Martin F.M."/>
            <person name="Miettinen O."/>
            <person name="Hibbett D.S."/>
            <person name="Nagy L.G."/>
        </authorList>
    </citation>
    <scope>NUCLEOTIDE SEQUENCE [LARGE SCALE GENOMIC DNA]</scope>
    <source>
        <strain evidence="2 3">CBS 309.79</strain>
    </source>
</reference>
<evidence type="ECO:0000313" key="2">
    <source>
        <dbReference type="EMBL" id="TFL00444.1"/>
    </source>
</evidence>
<dbReference type="AlphaFoldDB" id="A0A5C3QQ27"/>
<proteinExistence type="predicted"/>
<dbReference type="EMBL" id="ML178828">
    <property type="protein sequence ID" value="TFL00444.1"/>
    <property type="molecule type" value="Genomic_DNA"/>
</dbReference>
<accession>A0A5C3QQ27</accession>
<dbReference type="PANTHER" id="PTHR31084:SF0">
    <property type="entry name" value="ALPHA-L-FUCOSIDASE 2"/>
    <property type="match status" value="1"/>
</dbReference>
<dbReference type="Pfam" id="PF21307">
    <property type="entry name" value="Glyco_hydro_95_C"/>
    <property type="match status" value="1"/>
</dbReference>
<dbReference type="SUPFAM" id="SSF48208">
    <property type="entry name" value="Six-hairpin glycosidases"/>
    <property type="match status" value="1"/>
</dbReference>
<dbReference type="GO" id="GO:0005975">
    <property type="term" value="P:carbohydrate metabolic process"/>
    <property type="evidence" value="ECO:0007669"/>
    <property type="project" value="InterPro"/>
</dbReference>
<dbReference type="Gene3D" id="2.60.40.1180">
    <property type="entry name" value="Golgi alpha-mannosidase II"/>
    <property type="match status" value="1"/>
</dbReference>
<protein>
    <recommendedName>
        <fullName evidence="1">Alpha fucosidase A-like C-terminal domain-containing protein</fullName>
    </recommendedName>
</protein>
<name>A0A5C3QQ27_9AGAR</name>
<dbReference type="PANTHER" id="PTHR31084">
    <property type="entry name" value="ALPHA-L-FUCOSIDASE 2"/>
    <property type="match status" value="1"/>
</dbReference>
<dbReference type="InterPro" id="IPR013780">
    <property type="entry name" value="Glyco_hydro_b"/>
</dbReference>
<keyword evidence="3" id="KW-1185">Reference proteome</keyword>
<dbReference type="InterPro" id="IPR008928">
    <property type="entry name" value="6-hairpin_glycosidase_sf"/>
</dbReference>
<evidence type="ECO:0000259" key="1">
    <source>
        <dbReference type="Pfam" id="PF21307"/>
    </source>
</evidence>
<dbReference type="GO" id="GO:0004560">
    <property type="term" value="F:alpha-L-fucosidase activity"/>
    <property type="evidence" value="ECO:0007669"/>
    <property type="project" value="TreeGrafter"/>
</dbReference>
<dbReference type="OrthoDB" id="2848340at2759"/>
<dbReference type="Proteomes" id="UP000305067">
    <property type="component" value="Unassembled WGS sequence"/>
</dbReference>
<sequence length="116" mass="12807">MDRLLSVYSYENLSSRNSIFQIDGGIMAVAEMILQRHNGEIHLLPAVPASWAEGHVTGLRARGGFQVDIQWSASQSFSAKLTSTVGIFARVRYRGKAINLTFKRGDLRSSSMADFA</sequence>
<organism evidence="2 3">
    <name type="scientific">Pterulicium gracile</name>
    <dbReference type="NCBI Taxonomy" id="1884261"/>
    <lineage>
        <taxon>Eukaryota</taxon>
        <taxon>Fungi</taxon>
        <taxon>Dikarya</taxon>
        <taxon>Basidiomycota</taxon>
        <taxon>Agaricomycotina</taxon>
        <taxon>Agaricomycetes</taxon>
        <taxon>Agaricomycetidae</taxon>
        <taxon>Agaricales</taxon>
        <taxon>Pleurotineae</taxon>
        <taxon>Pterulaceae</taxon>
        <taxon>Pterulicium</taxon>
    </lineage>
</organism>
<gene>
    <name evidence="2" type="ORF">BDV98DRAFT_569006</name>
</gene>